<feature type="region of interest" description="Disordered" evidence="1">
    <location>
        <begin position="471"/>
        <end position="499"/>
    </location>
</feature>
<feature type="region of interest" description="Disordered" evidence="1">
    <location>
        <begin position="821"/>
        <end position="842"/>
    </location>
</feature>
<gene>
    <name evidence="4" type="primary">shlA</name>
    <name evidence="5" type="ORF">EV682_10826</name>
    <name evidence="4" type="ORF">NCTC11159_03874</name>
</gene>
<dbReference type="InterPro" id="IPR008638">
    <property type="entry name" value="FhaB/CdiA-like_TPS"/>
</dbReference>
<feature type="compositionally biased region" description="Polar residues" evidence="1">
    <location>
        <begin position="825"/>
        <end position="842"/>
    </location>
</feature>
<dbReference type="Gene3D" id="2.160.20.10">
    <property type="entry name" value="Single-stranded right-handed beta-helix, Pectin lyase-like"/>
    <property type="match status" value="1"/>
</dbReference>
<feature type="compositionally biased region" description="Basic and acidic residues" evidence="1">
    <location>
        <begin position="471"/>
        <end position="482"/>
    </location>
</feature>
<reference evidence="5 7" key="2">
    <citation type="submission" date="2019-03" db="EMBL/GenBank/DDBJ databases">
        <title>Genomic Encyclopedia of Type Strains, Phase IV (KMG-IV): sequencing the most valuable type-strain genomes for metagenomic binning, comparative biology and taxonomic classification.</title>
        <authorList>
            <person name="Goeker M."/>
        </authorList>
    </citation>
    <scope>NUCLEOTIDE SEQUENCE [LARGE SCALE GENOMIC DNA]</scope>
    <source>
        <strain evidence="5 7">DSM 3764</strain>
    </source>
</reference>
<dbReference type="InterPro" id="IPR011050">
    <property type="entry name" value="Pectin_lyase_fold/virulence"/>
</dbReference>
<evidence type="ECO:0000313" key="4">
    <source>
        <dbReference type="EMBL" id="STR45313.1"/>
    </source>
</evidence>
<proteinExistence type="predicted"/>
<reference evidence="4 6" key="1">
    <citation type="submission" date="2018-06" db="EMBL/GenBank/DDBJ databases">
        <authorList>
            <consortium name="Pathogen Informatics"/>
            <person name="Doyle S."/>
        </authorList>
    </citation>
    <scope>NUCLEOTIDE SEQUENCE [LARGE SCALE GENOMIC DNA]</scope>
    <source>
        <strain evidence="4 6">NCTC11159</strain>
    </source>
</reference>
<feature type="region of interest" description="Disordered" evidence="1">
    <location>
        <begin position="1030"/>
        <end position="1051"/>
    </location>
</feature>
<evidence type="ECO:0000313" key="6">
    <source>
        <dbReference type="Proteomes" id="UP000255108"/>
    </source>
</evidence>
<feature type="compositionally biased region" description="Gly residues" evidence="1">
    <location>
        <begin position="1200"/>
        <end position="1211"/>
    </location>
</feature>
<dbReference type="InterPro" id="IPR025157">
    <property type="entry name" value="Hemagglutinin_rpt"/>
</dbReference>
<feature type="compositionally biased region" description="Polar residues" evidence="1">
    <location>
        <begin position="484"/>
        <end position="493"/>
    </location>
</feature>
<dbReference type="GO" id="GO:0003824">
    <property type="term" value="F:catalytic activity"/>
    <property type="evidence" value="ECO:0007669"/>
    <property type="project" value="UniProtKB-ARBA"/>
</dbReference>
<dbReference type="Proteomes" id="UP000255108">
    <property type="component" value="Unassembled WGS sequence"/>
</dbReference>
<protein>
    <submittedName>
        <fullName evidence="4 5">Hemolysin</fullName>
    </submittedName>
</protein>
<keyword evidence="7" id="KW-1185">Reference proteome</keyword>
<dbReference type="SUPFAM" id="SSF51126">
    <property type="entry name" value="Pectin lyase-like"/>
    <property type="match status" value="1"/>
</dbReference>
<feature type="region of interest" description="Disordered" evidence="1">
    <location>
        <begin position="1187"/>
        <end position="1219"/>
    </location>
</feature>
<evidence type="ECO:0000313" key="5">
    <source>
        <dbReference type="EMBL" id="TCU85003.1"/>
    </source>
</evidence>
<name>A0A377SWG8_9NEIS</name>
<feature type="signal peptide" evidence="2">
    <location>
        <begin position="1"/>
        <end position="27"/>
    </location>
</feature>
<evidence type="ECO:0000256" key="2">
    <source>
        <dbReference type="SAM" id="SignalP"/>
    </source>
</evidence>
<dbReference type="NCBIfam" id="TIGR01901">
    <property type="entry name" value="adhes_NPXG"/>
    <property type="match status" value="1"/>
</dbReference>
<dbReference type="EMBL" id="SMBT01000008">
    <property type="protein sequence ID" value="TCU85003.1"/>
    <property type="molecule type" value="Genomic_DNA"/>
</dbReference>
<dbReference type="Proteomes" id="UP000295794">
    <property type="component" value="Unassembled WGS sequence"/>
</dbReference>
<dbReference type="SMART" id="SM00912">
    <property type="entry name" value="Haemagg_act"/>
    <property type="match status" value="1"/>
</dbReference>
<feature type="compositionally biased region" description="Polar residues" evidence="1">
    <location>
        <begin position="1041"/>
        <end position="1051"/>
    </location>
</feature>
<evidence type="ECO:0000313" key="7">
    <source>
        <dbReference type="Proteomes" id="UP000295794"/>
    </source>
</evidence>
<accession>A0A377SWG8</accession>
<dbReference type="InterPro" id="IPR012334">
    <property type="entry name" value="Pectin_lyas_fold"/>
</dbReference>
<evidence type="ECO:0000259" key="3">
    <source>
        <dbReference type="SMART" id="SM00912"/>
    </source>
</evidence>
<dbReference type="EMBL" id="UGHR01000004">
    <property type="protein sequence ID" value="STR45313.1"/>
    <property type="molecule type" value="Genomic_DNA"/>
</dbReference>
<feature type="domain" description="Filamentous haemagglutinin FhaB/tRNA nuclease CdiA-like TPS" evidence="3">
    <location>
        <begin position="46"/>
        <end position="166"/>
    </location>
</feature>
<sequence length="1628" mass="164544">MNFNLSISGKISAALIMAFVLTENVSANGIVAGGDAAKQAQISTANNGAAVVNIVAPSAAGLSHNQFKDFNVGTAGAVLNNSTIAGQSQLAGQLNANSQLGNQAAKVILNEVVSRNPSLLLGKQEIFGMAADYVLANPNGITCNGCGFINTPRASLLVGNANVQEGQIQSLEAAKNNNLLQVQTGGARGEKVLDLIAPRIDVRGNVQAQNAVNAVAGFNSVAFDHSVDSISGKMLSTSTAPTVSGSLDSYYLGAIQAGRVNLISTAAGAGVNITGQIQGQEALNIESAGKLALNAAQLKGQAIALQAQDIESSGKISTKNTQDQSHDESWFIWKTGETDKKSASSKSSIERSSIQGDEISIKASHTATLAATDIDSKNLSLSAAMVNLDGQLLSNSESSSKNEWKNSWAYNKAESSSTEQQIGTRIKASNDIQISATGGDLNLKGSSIQAANQLELAASGNIALAGLVERDSKSDKGNRKNDGASLQTGSWDNSSSSERLVSTSLQSGKSLIINAAGNIDATGAQINTGADSQIAAKGTLNIATQAIANSSQTQNQQKYWGGIGGGGEKNNGADQSINVRSNIISAGKLSLIGGQGIRINGSTVKASQGAYAQATAGGVIIDSAHDLSKTSIDQRNGTVFNITSNSNQTKSSVEANQASTLQSDTDLNIVSAQDIAVIGSNIKAKDQLSLAAKGNVEISSAANAETSKGTETKLEVNGYAKEQSDKQYRAGVRIEHTETKTDIEKTSNTGSVLSGGSISVNAGNDVAIKGSTVETTTGNADISGKNVAITASQDTEKSSTSSTVTGGGFYYTGGIDKAGSGYEVGQSSQQTDSNKSTANTSSVKTAGDLNINAGKISNEGSQLAAGGNVALKADSIDNKAATNTSHTDTKSSNWSVDIGANVDYSKVTRPVEKAVNGLITGKVGDTLAIASVAGKIGAPNVGIDVQVKAGNGQSSSDSSKAIVSQISGKDINITSKGALSDQATQYKANGAVNIQAGSHDLSAAANTQSSTQNTVQGQADARVYTETGKDVNVNASGKGGNQTTASSQSDAVTGSINAKQGININVQDHASYQGSQINAGEGKTVIHAGGDVRFDQANNSQSASSSSVGGNAKLNVNVSSSASGGAGVGGQINSSESKSSTAIVSSLDGKGGVEIKSGKDLTLQGTQIGKQTAAGDVTLQATGKVDFQAGNNSSSKTGSAIGGNISGGGGSSESSEKSSGNVNFAADFNIGKVNESAHSQTAGSINSTGNVVISAGAAAKDAVSLTGTQVKAENVALDAANGGINIQSAQSSKEANNWNVAIGGGAKAGQSFNKDSNGKVDEGKDTYGFNAKVAVGVDKQDILQHQNASIDAGKVSINSGKDVSIQGGNIKADAVSGKVGGDLIVSSQQDRDHSTKVDISLGLNAEKHQGNKGLVADKLGGLGDTVKNKATDAVSKAADKVADKYESFAFNKGLKTDTTQGVSFSAKDGGSVTLPEQLTSGPSEGGKVDGLARKAGNGIKEALLGHDKEGSSITPSLDLAIKHSASDIVKTESGISGKQSVTLDVAGKSVLTGAKVESAAGKAAIGQVETHQLSGREYSVSVGINASTSPVEVISKGIDKISKGNTPVLHVGVTNQAQVIDGALISAK</sequence>
<feature type="region of interest" description="Disordered" evidence="1">
    <location>
        <begin position="551"/>
        <end position="574"/>
    </location>
</feature>
<evidence type="ECO:0000256" key="1">
    <source>
        <dbReference type="SAM" id="MobiDB-lite"/>
    </source>
</evidence>
<feature type="chain" id="PRO_5016730214" evidence="2">
    <location>
        <begin position="28"/>
        <end position="1628"/>
    </location>
</feature>
<dbReference type="Pfam" id="PF13332">
    <property type="entry name" value="Fil_haemagg_2"/>
    <property type="match status" value="5"/>
</dbReference>
<dbReference type="OrthoDB" id="5666689at2"/>
<keyword evidence="2" id="KW-0732">Signal</keyword>
<dbReference type="RefSeq" id="WP_115229187.1">
    <property type="nucleotide sequence ID" value="NZ_CAWOLO010000008.1"/>
</dbReference>
<organism evidence="4 6">
    <name type="scientific">Iodobacter fluviatilis</name>
    <dbReference type="NCBI Taxonomy" id="537"/>
    <lineage>
        <taxon>Bacteria</taxon>
        <taxon>Pseudomonadati</taxon>
        <taxon>Pseudomonadota</taxon>
        <taxon>Betaproteobacteria</taxon>
        <taxon>Neisseriales</taxon>
        <taxon>Chitinibacteraceae</taxon>
        <taxon>Iodobacter</taxon>
    </lineage>
</organism>
<dbReference type="Pfam" id="PF05860">
    <property type="entry name" value="TPS"/>
    <property type="match status" value="1"/>
</dbReference>